<dbReference type="InterPro" id="IPR036513">
    <property type="entry name" value="STAS_dom_sf"/>
</dbReference>
<dbReference type="InterPro" id="IPR002645">
    <property type="entry name" value="STAS_dom"/>
</dbReference>
<feature type="domain" description="STAS" evidence="1">
    <location>
        <begin position="1"/>
        <end position="110"/>
    </location>
</feature>
<evidence type="ECO:0000259" key="1">
    <source>
        <dbReference type="PROSITE" id="PS50801"/>
    </source>
</evidence>
<protein>
    <submittedName>
        <fullName evidence="2">Anti-anti-sigma factor</fullName>
    </submittedName>
</protein>
<dbReference type="AlphaFoldDB" id="A0A7W7YA69"/>
<evidence type="ECO:0000313" key="3">
    <source>
        <dbReference type="Proteomes" id="UP000590740"/>
    </source>
</evidence>
<keyword evidence="3" id="KW-1185">Reference proteome</keyword>
<gene>
    <name evidence="2" type="ORF">HNQ65_002044</name>
</gene>
<dbReference type="Gene3D" id="3.30.750.24">
    <property type="entry name" value="STAS domain"/>
    <property type="match status" value="1"/>
</dbReference>
<dbReference type="CDD" id="cd07043">
    <property type="entry name" value="STAS_anti-anti-sigma_factors"/>
    <property type="match status" value="1"/>
</dbReference>
<reference evidence="2 3" key="1">
    <citation type="submission" date="2020-08" db="EMBL/GenBank/DDBJ databases">
        <title>Genomic Encyclopedia of Type Strains, Phase IV (KMG-IV): sequencing the most valuable type-strain genomes for metagenomic binning, comparative biology and taxonomic classification.</title>
        <authorList>
            <person name="Goeker M."/>
        </authorList>
    </citation>
    <scope>NUCLEOTIDE SEQUENCE [LARGE SCALE GENOMIC DNA]</scope>
    <source>
        <strain evidence="2 3">DSM 12252</strain>
    </source>
</reference>
<organism evidence="2 3">
    <name type="scientific">Prosthecobacter vanneervenii</name>
    <dbReference type="NCBI Taxonomy" id="48466"/>
    <lineage>
        <taxon>Bacteria</taxon>
        <taxon>Pseudomonadati</taxon>
        <taxon>Verrucomicrobiota</taxon>
        <taxon>Verrucomicrobiia</taxon>
        <taxon>Verrucomicrobiales</taxon>
        <taxon>Verrucomicrobiaceae</taxon>
        <taxon>Prosthecobacter</taxon>
    </lineage>
</organism>
<dbReference type="EMBL" id="JACHIG010000003">
    <property type="protein sequence ID" value="MBB5032467.1"/>
    <property type="molecule type" value="Genomic_DNA"/>
</dbReference>
<dbReference type="Proteomes" id="UP000590740">
    <property type="component" value="Unassembled WGS sequence"/>
</dbReference>
<proteinExistence type="predicted"/>
<comment type="caution">
    <text evidence="2">The sequence shown here is derived from an EMBL/GenBank/DDBJ whole genome shotgun (WGS) entry which is preliminary data.</text>
</comment>
<dbReference type="PANTHER" id="PTHR33495">
    <property type="entry name" value="ANTI-SIGMA FACTOR ANTAGONIST TM_1081-RELATED-RELATED"/>
    <property type="match status" value="1"/>
</dbReference>
<dbReference type="PROSITE" id="PS50801">
    <property type="entry name" value="STAS"/>
    <property type="match status" value="1"/>
</dbReference>
<name>A0A7W7YA69_9BACT</name>
<dbReference type="SUPFAM" id="SSF52091">
    <property type="entry name" value="SpoIIaa-like"/>
    <property type="match status" value="1"/>
</dbReference>
<dbReference type="RefSeq" id="WP_184339393.1">
    <property type="nucleotide sequence ID" value="NZ_JACHIG010000003.1"/>
</dbReference>
<dbReference type="Pfam" id="PF01740">
    <property type="entry name" value="STAS"/>
    <property type="match status" value="1"/>
</dbReference>
<dbReference type="GO" id="GO:0043856">
    <property type="term" value="F:anti-sigma factor antagonist activity"/>
    <property type="evidence" value="ECO:0007669"/>
    <property type="project" value="TreeGrafter"/>
</dbReference>
<accession>A0A7W7YA69</accession>
<evidence type="ECO:0000313" key="2">
    <source>
        <dbReference type="EMBL" id="MBB5032467.1"/>
    </source>
</evidence>
<sequence length="116" mass="12720">MKPLVCTHPNAVVIELEGEADLATVPEFQKIVREQMKANVKRLIIDFSKVTFVNTPVWAVVVEYFQHASGAGTEFALTGIQGRVDASFKIVRLGDFIPHLPTVADALSAADLTNQR</sequence>